<protein>
    <submittedName>
        <fullName evidence="1">Uncharacterized protein</fullName>
    </submittedName>
</protein>
<reference evidence="1 2" key="1">
    <citation type="journal article" date="2011" name="J. Bacteriol.">
        <title>Genome sequence of 'Pedosphaera parvula' Ellin514, an aerobic Verrucomicrobial isolate from pasture soil.</title>
        <authorList>
            <person name="Kant R."/>
            <person name="van Passel M.W."/>
            <person name="Sangwan P."/>
            <person name="Palva A."/>
            <person name="Lucas S."/>
            <person name="Copeland A."/>
            <person name="Lapidus A."/>
            <person name="Glavina Del Rio T."/>
            <person name="Dalin E."/>
            <person name="Tice H."/>
            <person name="Bruce D."/>
            <person name="Goodwin L."/>
            <person name="Pitluck S."/>
            <person name="Chertkov O."/>
            <person name="Larimer F.W."/>
            <person name="Land M.L."/>
            <person name="Hauser L."/>
            <person name="Brettin T.S."/>
            <person name="Detter J.C."/>
            <person name="Han S."/>
            <person name="de Vos W.M."/>
            <person name="Janssen P.H."/>
            <person name="Smidt H."/>
        </authorList>
    </citation>
    <scope>NUCLEOTIDE SEQUENCE [LARGE SCALE GENOMIC DNA]</scope>
    <source>
        <strain evidence="1 2">Ellin514</strain>
    </source>
</reference>
<keyword evidence="2" id="KW-1185">Reference proteome</keyword>
<dbReference type="Proteomes" id="UP000003688">
    <property type="component" value="Unassembled WGS sequence"/>
</dbReference>
<dbReference type="EMBL" id="ABOX02000016">
    <property type="protein sequence ID" value="EEF60572.1"/>
    <property type="molecule type" value="Genomic_DNA"/>
</dbReference>
<gene>
    <name evidence="1" type="ORF">Cflav_PD3542</name>
</gene>
<evidence type="ECO:0000313" key="1">
    <source>
        <dbReference type="EMBL" id="EEF60572.1"/>
    </source>
</evidence>
<dbReference type="STRING" id="320771.Cflav_PD3542"/>
<evidence type="ECO:0000313" key="2">
    <source>
        <dbReference type="Proteomes" id="UP000003688"/>
    </source>
</evidence>
<name>B9XI79_PEDPL</name>
<comment type="caution">
    <text evidence="1">The sequence shown here is derived from an EMBL/GenBank/DDBJ whole genome shotgun (WGS) entry which is preliminary data.</text>
</comment>
<accession>B9XI79</accession>
<sequence>MTKKNMSVVEPAWLWKGANEKQGICSLVQFTIILAAGTV</sequence>
<proteinExistence type="predicted"/>
<dbReference type="AlphaFoldDB" id="B9XI79"/>
<organism evidence="1 2">
    <name type="scientific">Pedosphaera parvula (strain Ellin514)</name>
    <dbReference type="NCBI Taxonomy" id="320771"/>
    <lineage>
        <taxon>Bacteria</taxon>
        <taxon>Pseudomonadati</taxon>
        <taxon>Verrucomicrobiota</taxon>
        <taxon>Pedosphaerae</taxon>
        <taxon>Pedosphaerales</taxon>
        <taxon>Pedosphaeraceae</taxon>
        <taxon>Pedosphaera</taxon>
    </lineage>
</organism>